<dbReference type="GeneID" id="33315329"/>
<protein>
    <submittedName>
        <fullName evidence="1">Replication protein RepA</fullName>
    </submittedName>
</protein>
<name>A0A218P6U6_9EURY</name>
<accession>A0A218P6U6</accession>
<dbReference type="EMBL" id="CP015102">
    <property type="protein sequence ID" value="ASJ06480.1"/>
    <property type="molecule type" value="Genomic_DNA"/>
</dbReference>
<dbReference type="SUPFAM" id="SSF50249">
    <property type="entry name" value="Nucleic acid-binding proteins"/>
    <property type="match status" value="1"/>
</dbReference>
<dbReference type="AlphaFoldDB" id="A0A218P6U6"/>
<keyword evidence="2" id="KW-1185">Reference proteome</keyword>
<dbReference type="OrthoDB" id="85901at2157"/>
<organism evidence="1 2">
    <name type="scientific">Thermococcus pacificus</name>
    <dbReference type="NCBI Taxonomy" id="71998"/>
    <lineage>
        <taxon>Archaea</taxon>
        <taxon>Methanobacteriati</taxon>
        <taxon>Methanobacteriota</taxon>
        <taxon>Thermococci</taxon>
        <taxon>Thermococcales</taxon>
        <taxon>Thermococcaceae</taxon>
        <taxon>Thermococcus</taxon>
    </lineage>
</organism>
<reference evidence="1 2" key="1">
    <citation type="submission" date="2016-04" db="EMBL/GenBank/DDBJ databases">
        <title>Complete genome sequence of Thermococcus pacificus type strain P4.</title>
        <authorList>
            <person name="Oger P.M."/>
        </authorList>
    </citation>
    <scope>NUCLEOTIDE SEQUENCE [LARGE SCALE GENOMIC DNA]</scope>
    <source>
        <strain evidence="1 2">P-4</strain>
    </source>
</reference>
<dbReference type="InterPro" id="IPR012340">
    <property type="entry name" value="NA-bd_OB-fold"/>
</dbReference>
<dbReference type="Proteomes" id="UP000197418">
    <property type="component" value="Chromosome"/>
</dbReference>
<dbReference type="KEGG" id="tpaf:A3L08_03620"/>
<evidence type="ECO:0000313" key="2">
    <source>
        <dbReference type="Proteomes" id="UP000197418"/>
    </source>
</evidence>
<proteinExistence type="predicted"/>
<dbReference type="RefSeq" id="WP_088853738.1">
    <property type="nucleotide sequence ID" value="NZ_CP015102.1"/>
</dbReference>
<gene>
    <name evidence="1" type="ORF">A3L08_03620</name>
</gene>
<dbReference type="Gene3D" id="2.40.50.140">
    <property type="entry name" value="Nucleic acid-binding proteins"/>
    <property type="match status" value="1"/>
</dbReference>
<sequence>MEEIKFRRRKPAVERKIGEIREDDTRVSLIGKAFKVDKMDYTFWLDDGTGVILVESEENVLPENGQIVRVIGRVIRNEEGTHIYGEVIQDFSNADLDALEEVRELERKVLPKVESIIEFFGGEEL</sequence>
<evidence type="ECO:0000313" key="1">
    <source>
        <dbReference type="EMBL" id="ASJ06480.1"/>
    </source>
</evidence>